<feature type="transmembrane region" description="Helical" evidence="10">
    <location>
        <begin position="704"/>
        <end position="722"/>
    </location>
</feature>
<feature type="transmembrane region" description="Helical" evidence="10">
    <location>
        <begin position="196"/>
        <end position="214"/>
    </location>
</feature>
<organism evidence="13 14">
    <name type="scientific">Deinococcus detaillensis</name>
    <dbReference type="NCBI Taxonomy" id="2592048"/>
    <lineage>
        <taxon>Bacteria</taxon>
        <taxon>Thermotogati</taxon>
        <taxon>Deinococcota</taxon>
        <taxon>Deinococci</taxon>
        <taxon>Deinococcales</taxon>
        <taxon>Deinococcaceae</taxon>
        <taxon>Deinococcus</taxon>
    </lineage>
</organism>
<evidence type="ECO:0000256" key="3">
    <source>
        <dbReference type="ARBA" id="ARBA00022692"/>
    </source>
</evidence>
<dbReference type="SUPFAM" id="SSF81653">
    <property type="entry name" value="Calcium ATPase, transduction domain A"/>
    <property type="match status" value="1"/>
</dbReference>
<evidence type="ECO:0000313" key="14">
    <source>
        <dbReference type="Proteomes" id="UP000316092"/>
    </source>
</evidence>
<dbReference type="GO" id="GO:0005524">
    <property type="term" value="F:ATP binding"/>
    <property type="evidence" value="ECO:0007669"/>
    <property type="project" value="UniProtKB-UniRule"/>
</dbReference>
<keyword evidence="4 10" id="KW-0479">Metal-binding</keyword>
<comment type="similarity">
    <text evidence="2 10">Belongs to the cation transport ATPase (P-type) (TC 3.A.3) family. Type IB subfamily.</text>
</comment>
<dbReference type="PROSITE" id="PS50846">
    <property type="entry name" value="HMA_2"/>
    <property type="match status" value="1"/>
</dbReference>
<gene>
    <name evidence="13" type="primary">cadA</name>
    <name evidence="13" type="ORF">FNU79_03575</name>
</gene>
<dbReference type="CDD" id="cd00371">
    <property type="entry name" value="HMA"/>
    <property type="match status" value="1"/>
</dbReference>
<feature type="transmembrane region" description="Helical" evidence="10">
    <location>
        <begin position="172"/>
        <end position="190"/>
    </location>
</feature>
<dbReference type="PANTHER" id="PTHR48085">
    <property type="entry name" value="CADMIUM/ZINC-TRANSPORTING ATPASE HMA2-RELATED"/>
    <property type="match status" value="1"/>
</dbReference>
<evidence type="ECO:0000256" key="5">
    <source>
        <dbReference type="ARBA" id="ARBA00022741"/>
    </source>
</evidence>
<proteinExistence type="inferred from homology"/>
<dbReference type="GO" id="GO:0005886">
    <property type="term" value="C:plasma membrane"/>
    <property type="evidence" value="ECO:0007669"/>
    <property type="project" value="UniProtKB-SubCell"/>
</dbReference>
<dbReference type="InterPro" id="IPR036412">
    <property type="entry name" value="HAD-like_sf"/>
</dbReference>
<dbReference type="InterPro" id="IPR036163">
    <property type="entry name" value="HMA_dom_sf"/>
</dbReference>
<keyword evidence="8 10" id="KW-1133">Transmembrane helix</keyword>
<dbReference type="InterPro" id="IPR006121">
    <property type="entry name" value="HMA_dom"/>
</dbReference>
<name>A0A553V505_9DEIO</name>
<dbReference type="GO" id="GO:0015086">
    <property type="term" value="F:cadmium ion transmembrane transporter activity"/>
    <property type="evidence" value="ECO:0007669"/>
    <property type="project" value="TreeGrafter"/>
</dbReference>
<dbReference type="GO" id="GO:0019829">
    <property type="term" value="F:ATPase-coupled monoatomic cation transmembrane transporter activity"/>
    <property type="evidence" value="ECO:0007669"/>
    <property type="project" value="InterPro"/>
</dbReference>
<feature type="transmembrane region" description="Helical" evidence="10">
    <location>
        <begin position="680"/>
        <end position="698"/>
    </location>
</feature>
<dbReference type="FunFam" id="2.70.150.10:FF:000002">
    <property type="entry name" value="Copper-transporting ATPase 1, putative"/>
    <property type="match status" value="1"/>
</dbReference>
<evidence type="ECO:0000256" key="6">
    <source>
        <dbReference type="ARBA" id="ARBA00022840"/>
    </source>
</evidence>
<dbReference type="SFLD" id="SFLDF00027">
    <property type="entry name" value="p-type_atpase"/>
    <property type="match status" value="1"/>
</dbReference>
<dbReference type="NCBIfam" id="TIGR01494">
    <property type="entry name" value="ATPase_P-type"/>
    <property type="match status" value="1"/>
</dbReference>
<dbReference type="NCBIfam" id="TIGR01511">
    <property type="entry name" value="ATPase-IB1_Cu"/>
    <property type="match status" value="1"/>
</dbReference>
<evidence type="ECO:0000256" key="9">
    <source>
        <dbReference type="ARBA" id="ARBA00023136"/>
    </source>
</evidence>
<dbReference type="AlphaFoldDB" id="A0A553V505"/>
<evidence type="ECO:0000256" key="7">
    <source>
        <dbReference type="ARBA" id="ARBA00022967"/>
    </source>
</evidence>
<dbReference type="InterPro" id="IPR044492">
    <property type="entry name" value="P_typ_ATPase_HD_dom"/>
</dbReference>
<dbReference type="SUPFAM" id="SSF56784">
    <property type="entry name" value="HAD-like"/>
    <property type="match status" value="1"/>
</dbReference>
<feature type="domain" description="HMA" evidence="12">
    <location>
        <begin position="14"/>
        <end position="80"/>
    </location>
</feature>
<evidence type="ECO:0000256" key="11">
    <source>
        <dbReference type="SAM" id="MobiDB-lite"/>
    </source>
</evidence>
<comment type="caution">
    <text evidence="13">The sequence shown here is derived from an EMBL/GenBank/DDBJ whole genome shotgun (WGS) entry which is preliminary data.</text>
</comment>
<sequence length="747" mass="76860">MTRPPSLPSASEASNLTYFVEGMDCASCVQKVERVVGRLPGTGEVKTSFTKQTLILELDEAQTPRQTLETHLRSLGYTPTLRAAPVQPKSSEHDHAGQDHAGHTHEVLPPNTPWYKGNQGKLVLTSGVLLALAWLLSFAAPQLAVYGYVAATLLGVWPLAKSAVASARLGDFFSINLLVSLAAIGAVLIGQAAEGAVVVFFFAVGELLEGVAAGRARAGIQALSALTPKTALLMDGNELREVPADTLEVGQLVQVRPGSRVPADGSITAGQSSLDDSPVTGESMPVDKNVGDAVFAGSINGSGVLTVKVDKAAADNTIARIIHLVEEAEGSKAPTARFIDRFSRLYTPGVVLVSALVALIPPLLLGAEWHLWLYKSITLLLIGCPCALVLSVPAAITSAVSAGTRRGLLIKGGAALETIGSVKTVAFDKTGTLTAGQPRVTDVLGAALSESEVLRLAAAVEAGSSHPLAQAISGAAKSAGLSVPAAEAAAALAGKGVTATVEGRALFVSSPKHAASTLNLAPDLQQRLTAFEEAGKTVVVLHSSDEVLGVVAIRDEARPDAAQAIARLKAMGVKTVMLTGDNARTGKAIAAQLGLDVRAELLPEDKLRLIGELRQDGGVAMVGDGINDAPALAKADVGIAMGGGTDVALEAADAALLRGRVSGVADLVQLSRDTMTNIRWNIGFALGLKAIFLVTTLLGYTNLWMAILADTGATAIVTANALRLLGWRGKEDAAAMAVSGPALHSGA</sequence>
<feature type="transmembrane region" description="Helical" evidence="10">
    <location>
        <begin position="345"/>
        <end position="365"/>
    </location>
</feature>
<dbReference type="EC" id="3.6.3.3" evidence="13"/>
<evidence type="ECO:0000259" key="12">
    <source>
        <dbReference type="PROSITE" id="PS50846"/>
    </source>
</evidence>
<dbReference type="InterPro" id="IPR001757">
    <property type="entry name" value="P_typ_ATPase"/>
</dbReference>
<evidence type="ECO:0000313" key="13">
    <source>
        <dbReference type="EMBL" id="TSA87570.1"/>
    </source>
</evidence>
<dbReference type="InterPro" id="IPR018303">
    <property type="entry name" value="ATPase_P-typ_P_site"/>
</dbReference>
<dbReference type="CDD" id="cd07546">
    <property type="entry name" value="P-type_ATPase_Pb_Zn_Cd2-like"/>
    <property type="match status" value="1"/>
</dbReference>
<dbReference type="OrthoDB" id="73457at2"/>
<dbReference type="InterPro" id="IPR059000">
    <property type="entry name" value="ATPase_P-type_domA"/>
</dbReference>
<dbReference type="Pfam" id="PF00403">
    <property type="entry name" value="HMA"/>
    <property type="match status" value="1"/>
</dbReference>
<dbReference type="Gene3D" id="3.40.50.1000">
    <property type="entry name" value="HAD superfamily/HAD-like"/>
    <property type="match status" value="1"/>
</dbReference>
<comment type="subcellular location">
    <subcellularLocation>
        <location evidence="10">Cell membrane</location>
    </subcellularLocation>
    <subcellularLocation>
        <location evidence="1">Membrane</location>
        <topology evidence="1">Multi-pass membrane protein</topology>
    </subcellularLocation>
</comment>
<accession>A0A553V505</accession>
<keyword evidence="6 10" id="KW-0067">ATP-binding</keyword>
<evidence type="ECO:0000256" key="1">
    <source>
        <dbReference type="ARBA" id="ARBA00004141"/>
    </source>
</evidence>
<dbReference type="InterPro" id="IPR023298">
    <property type="entry name" value="ATPase_P-typ_TM_dom_sf"/>
</dbReference>
<feature type="region of interest" description="Disordered" evidence="11">
    <location>
        <begin position="85"/>
        <end position="110"/>
    </location>
</feature>
<feature type="transmembrane region" description="Helical" evidence="10">
    <location>
        <begin position="145"/>
        <end position="160"/>
    </location>
</feature>
<protein>
    <submittedName>
        <fullName evidence="13">Cadmium-translocating P-type ATPase</fullName>
        <ecNumber evidence="13">3.6.3.3</ecNumber>
    </submittedName>
</protein>
<dbReference type="Gene3D" id="3.40.1110.10">
    <property type="entry name" value="Calcium-transporting ATPase, cytoplasmic domain N"/>
    <property type="match status" value="1"/>
</dbReference>
<dbReference type="PROSITE" id="PS00154">
    <property type="entry name" value="ATPASE_E1_E2"/>
    <property type="match status" value="1"/>
</dbReference>
<dbReference type="PRINTS" id="PR00941">
    <property type="entry name" value="CDATPASE"/>
</dbReference>
<dbReference type="Pfam" id="PF00122">
    <property type="entry name" value="E1-E2_ATPase"/>
    <property type="match status" value="1"/>
</dbReference>
<reference evidence="13 14" key="1">
    <citation type="submission" date="2019-07" db="EMBL/GenBank/DDBJ databases">
        <title>Deinococcus detaillus sp. nov., isolated from humus soil in Antarctica.</title>
        <authorList>
            <person name="Zhang K."/>
        </authorList>
    </citation>
    <scope>NUCLEOTIDE SEQUENCE [LARGE SCALE GENOMIC DNA]</scope>
    <source>
        <strain evidence="13 14">H1</strain>
    </source>
</reference>
<keyword evidence="10" id="KW-1003">Cell membrane</keyword>
<keyword evidence="13" id="KW-0378">Hydrolase</keyword>
<evidence type="ECO:0000256" key="10">
    <source>
        <dbReference type="RuleBase" id="RU362081"/>
    </source>
</evidence>
<dbReference type="SUPFAM" id="SSF55008">
    <property type="entry name" value="HMA, heavy metal-associated domain"/>
    <property type="match status" value="1"/>
</dbReference>
<dbReference type="PANTHER" id="PTHR48085:SF5">
    <property type="entry name" value="CADMIUM_ZINC-TRANSPORTING ATPASE HMA4-RELATED"/>
    <property type="match status" value="1"/>
</dbReference>
<dbReference type="Gene3D" id="3.30.70.100">
    <property type="match status" value="1"/>
</dbReference>
<dbReference type="InterPro" id="IPR027256">
    <property type="entry name" value="P-typ_ATPase_IB"/>
</dbReference>
<dbReference type="RefSeq" id="WP_143719526.1">
    <property type="nucleotide sequence ID" value="NZ_VKDB01000002.1"/>
</dbReference>
<dbReference type="GO" id="GO:0016887">
    <property type="term" value="F:ATP hydrolysis activity"/>
    <property type="evidence" value="ECO:0007669"/>
    <property type="project" value="InterPro"/>
</dbReference>
<evidence type="ECO:0000256" key="2">
    <source>
        <dbReference type="ARBA" id="ARBA00006024"/>
    </source>
</evidence>
<dbReference type="GO" id="GO:0046872">
    <property type="term" value="F:metal ion binding"/>
    <property type="evidence" value="ECO:0007669"/>
    <property type="project" value="UniProtKB-KW"/>
</dbReference>
<dbReference type="NCBIfam" id="TIGR01525">
    <property type="entry name" value="ATPase-IB_hvy"/>
    <property type="match status" value="1"/>
</dbReference>
<dbReference type="InterPro" id="IPR008250">
    <property type="entry name" value="ATPase_P-typ_transduc_dom_A_sf"/>
</dbReference>
<keyword evidence="14" id="KW-1185">Reference proteome</keyword>
<dbReference type="InterPro" id="IPR023214">
    <property type="entry name" value="HAD_sf"/>
</dbReference>
<feature type="region of interest" description="Disordered" evidence="11">
    <location>
        <begin position="258"/>
        <end position="282"/>
    </location>
</feature>
<dbReference type="InterPro" id="IPR051014">
    <property type="entry name" value="Cation_Transport_ATPase_IB"/>
</dbReference>
<keyword evidence="7" id="KW-1278">Translocase</keyword>
<keyword evidence="9 10" id="KW-0472">Membrane</keyword>
<evidence type="ECO:0000256" key="4">
    <source>
        <dbReference type="ARBA" id="ARBA00022723"/>
    </source>
</evidence>
<keyword evidence="5 10" id="KW-0547">Nucleotide-binding</keyword>
<dbReference type="SUPFAM" id="SSF81665">
    <property type="entry name" value="Calcium ATPase, transmembrane domain M"/>
    <property type="match status" value="1"/>
</dbReference>
<dbReference type="PRINTS" id="PR00119">
    <property type="entry name" value="CATATPASE"/>
</dbReference>
<feature type="transmembrane region" description="Helical" evidence="10">
    <location>
        <begin position="377"/>
        <end position="402"/>
    </location>
</feature>
<dbReference type="SFLD" id="SFLDS00003">
    <property type="entry name" value="Haloacid_Dehalogenase"/>
    <property type="match status" value="1"/>
</dbReference>
<evidence type="ECO:0000256" key="8">
    <source>
        <dbReference type="ARBA" id="ARBA00022989"/>
    </source>
</evidence>
<dbReference type="Gene3D" id="2.70.150.10">
    <property type="entry name" value="Calcium-transporting ATPase, cytoplasmic transduction domain A"/>
    <property type="match status" value="1"/>
</dbReference>
<dbReference type="Pfam" id="PF00702">
    <property type="entry name" value="Hydrolase"/>
    <property type="match status" value="1"/>
</dbReference>
<dbReference type="EMBL" id="VKDB01000002">
    <property type="protein sequence ID" value="TSA87570.1"/>
    <property type="molecule type" value="Genomic_DNA"/>
</dbReference>
<dbReference type="Proteomes" id="UP000316092">
    <property type="component" value="Unassembled WGS sequence"/>
</dbReference>
<dbReference type="SFLD" id="SFLDG00002">
    <property type="entry name" value="C1.7:_P-type_atpase_like"/>
    <property type="match status" value="1"/>
</dbReference>
<feature type="compositionally biased region" description="Basic and acidic residues" evidence="11">
    <location>
        <begin position="90"/>
        <end position="106"/>
    </location>
</feature>
<dbReference type="NCBIfam" id="TIGR01512">
    <property type="entry name" value="ATPase-IB2_Cd"/>
    <property type="match status" value="1"/>
</dbReference>
<dbReference type="InterPro" id="IPR023299">
    <property type="entry name" value="ATPase_P-typ_cyto_dom_N"/>
</dbReference>
<keyword evidence="3 10" id="KW-0812">Transmembrane</keyword>